<name>A0A0A9F687_ARUDO</name>
<evidence type="ECO:0000313" key="2">
    <source>
        <dbReference type="EMBL" id="JAE05616.1"/>
    </source>
</evidence>
<reference evidence="2" key="1">
    <citation type="submission" date="2014-09" db="EMBL/GenBank/DDBJ databases">
        <authorList>
            <person name="Magalhaes I.L.F."/>
            <person name="Oliveira U."/>
            <person name="Santos F.R."/>
            <person name="Vidigal T.H.D.A."/>
            <person name="Brescovit A.D."/>
            <person name="Santos A.J."/>
        </authorList>
    </citation>
    <scope>NUCLEOTIDE SEQUENCE</scope>
    <source>
        <tissue evidence="2">Shoot tissue taken approximately 20 cm above the soil surface</tissue>
    </source>
</reference>
<feature type="compositionally biased region" description="Low complexity" evidence="1">
    <location>
        <begin position="56"/>
        <end position="69"/>
    </location>
</feature>
<dbReference type="EMBL" id="GBRH01192280">
    <property type="protein sequence ID" value="JAE05616.1"/>
    <property type="molecule type" value="Transcribed_RNA"/>
</dbReference>
<feature type="compositionally biased region" description="Low complexity" evidence="1">
    <location>
        <begin position="18"/>
        <end position="27"/>
    </location>
</feature>
<evidence type="ECO:0000256" key="1">
    <source>
        <dbReference type="SAM" id="MobiDB-lite"/>
    </source>
</evidence>
<protein>
    <submittedName>
        <fullName evidence="2">Uncharacterized protein</fullName>
    </submittedName>
</protein>
<dbReference type="AlphaFoldDB" id="A0A0A9F687"/>
<proteinExistence type="predicted"/>
<organism evidence="2">
    <name type="scientific">Arundo donax</name>
    <name type="common">Giant reed</name>
    <name type="synonym">Donax arundinaceus</name>
    <dbReference type="NCBI Taxonomy" id="35708"/>
    <lineage>
        <taxon>Eukaryota</taxon>
        <taxon>Viridiplantae</taxon>
        <taxon>Streptophyta</taxon>
        <taxon>Embryophyta</taxon>
        <taxon>Tracheophyta</taxon>
        <taxon>Spermatophyta</taxon>
        <taxon>Magnoliopsida</taxon>
        <taxon>Liliopsida</taxon>
        <taxon>Poales</taxon>
        <taxon>Poaceae</taxon>
        <taxon>PACMAD clade</taxon>
        <taxon>Arundinoideae</taxon>
        <taxon>Arundineae</taxon>
        <taxon>Arundo</taxon>
    </lineage>
</organism>
<feature type="region of interest" description="Disordered" evidence="1">
    <location>
        <begin position="1"/>
        <end position="69"/>
    </location>
</feature>
<reference evidence="2" key="2">
    <citation type="journal article" date="2015" name="Data Brief">
        <title>Shoot transcriptome of the giant reed, Arundo donax.</title>
        <authorList>
            <person name="Barrero R.A."/>
            <person name="Guerrero F.D."/>
            <person name="Moolhuijzen P."/>
            <person name="Goolsby J.A."/>
            <person name="Tidwell J."/>
            <person name="Bellgard S.E."/>
            <person name="Bellgard M.I."/>
        </authorList>
    </citation>
    <scope>NUCLEOTIDE SEQUENCE</scope>
    <source>
        <tissue evidence="2">Shoot tissue taken approximately 20 cm above the soil surface</tissue>
    </source>
</reference>
<sequence length="69" mass="7023">MMCSKSSALVEVGPATASPGWPRRTPSPSSPPAPNTLPTTPSPQTILRRRPPTPTSSPSAATASSPSAR</sequence>
<accession>A0A0A9F687</accession>